<evidence type="ECO:0000313" key="4">
    <source>
        <dbReference type="Proteomes" id="UP001280897"/>
    </source>
</evidence>
<reference evidence="2" key="1">
    <citation type="journal article" date="2023" name="PeerJ">
        <title>Selection and evaluation of lactic acid bacteria from chicken feces in Thailand as potential probiotics.</title>
        <authorList>
            <person name="Khurajog B."/>
            <person name="Disastra Y."/>
            <person name="Lawwyne L.D."/>
            <person name="Sirichokchatchawan W."/>
            <person name="Niyomtham W."/>
            <person name="Yindee J."/>
            <person name="Hampson D.J."/>
            <person name="Prapasarakul N."/>
        </authorList>
    </citation>
    <scope>NUCLEOTIDE SEQUENCE</scope>
    <source>
        <strain evidence="3">BF14</strain>
        <strain evidence="2">BF9</strain>
    </source>
</reference>
<evidence type="ECO:0000313" key="2">
    <source>
        <dbReference type="EMBL" id="MDV2621753.1"/>
    </source>
</evidence>
<dbReference type="Proteomes" id="UP001280415">
    <property type="component" value="Unassembled WGS sequence"/>
</dbReference>
<comment type="caution">
    <text evidence="2">The sequence shown here is derived from an EMBL/GenBank/DDBJ whole genome shotgun (WGS) entry which is preliminary data.</text>
</comment>
<dbReference type="EMBL" id="JAWJAV010000005">
    <property type="protein sequence ID" value="MDV2621753.1"/>
    <property type="molecule type" value="Genomic_DNA"/>
</dbReference>
<name>A0AAW8YJ11_PEDAC</name>
<organism evidence="2 4">
    <name type="scientific">Pediococcus acidilactici</name>
    <dbReference type="NCBI Taxonomy" id="1254"/>
    <lineage>
        <taxon>Bacteria</taxon>
        <taxon>Bacillati</taxon>
        <taxon>Bacillota</taxon>
        <taxon>Bacilli</taxon>
        <taxon>Lactobacillales</taxon>
        <taxon>Lactobacillaceae</taxon>
        <taxon>Pediococcus</taxon>
        <taxon>Pediococcus acidilactici group</taxon>
    </lineage>
</organism>
<gene>
    <name evidence="2" type="ORF">R0G89_08435</name>
    <name evidence="3" type="ORF">R0H03_07345</name>
</gene>
<dbReference type="EMBL" id="JAWJAX010000008">
    <property type="protein sequence ID" value="MDV2911676.1"/>
    <property type="molecule type" value="Genomic_DNA"/>
</dbReference>
<evidence type="ECO:0000256" key="1">
    <source>
        <dbReference type="SAM" id="Phobius"/>
    </source>
</evidence>
<keyword evidence="1" id="KW-0812">Transmembrane</keyword>
<protein>
    <submittedName>
        <fullName evidence="2">Uncharacterized protein</fullName>
    </submittedName>
</protein>
<feature type="transmembrane region" description="Helical" evidence="1">
    <location>
        <begin position="6"/>
        <end position="25"/>
    </location>
</feature>
<keyword evidence="1" id="KW-1133">Transmembrane helix</keyword>
<dbReference type="GeneID" id="57365044"/>
<dbReference type="AlphaFoldDB" id="A0AAW8YJ11"/>
<proteinExistence type="predicted"/>
<sequence length="54" mass="6683">MIRIIIIALIIYGIIQIPFIIKAYWGRRKYQQKIKDGERQNQKIMEEQKKRDHR</sequence>
<keyword evidence="1" id="KW-0472">Membrane</keyword>
<accession>A0AAW8YJ11</accession>
<evidence type="ECO:0000313" key="3">
    <source>
        <dbReference type="EMBL" id="MDV2911676.1"/>
    </source>
</evidence>
<dbReference type="Proteomes" id="UP001280897">
    <property type="component" value="Unassembled WGS sequence"/>
</dbReference>
<dbReference type="RefSeq" id="WP_002830928.1">
    <property type="nucleotide sequence ID" value="NZ_BJMF01000009.1"/>
</dbReference>
<reference evidence="2" key="2">
    <citation type="submission" date="2023-10" db="EMBL/GenBank/DDBJ databases">
        <authorList>
            <person name="Khurajog B."/>
        </authorList>
    </citation>
    <scope>NUCLEOTIDE SEQUENCE</scope>
    <source>
        <strain evidence="3">BF14</strain>
        <strain evidence="2">BF9</strain>
    </source>
</reference>